<dbReference type="PANTHER" id="PTHR43752:SF2">
    <property type="entry name" value="BNR_ASP-BOX REPEAT FAMILY PROTEIN"/>
    <property type="match status" value="1"/>
</dbReference>
<evidence type="ECO:0000313" key="2">
    <source>
        <dbReference type="EMBL" id="CCK30462.1"/>
    </source>
</evidence>
<dbReference type="AlphaFoldDB" id="K4RB35"/>
<dbReference type="Proteomes" id="UP000008043">
    <property type="component" value="Chromosome"/>
</dbReference>
<dbReference type="STRING" id="1214101.BN159_6083"/>
<evidence type="ECO:0000313" key="3">
    <source>
        <dbReference type="Proteomes" id="UP000008043"/>
    </source>
</evidence>
<dbReference type="Gene3D" id="2.120.10.10">
    <property type="match status" value="1"/>
</dbReference>
<protein>
    <recommendedName>
        <fullName evidence="1">Sialidase domain-containing protein</fullName>
    </recommendedName>
</protein>
<dbReference type="SUPFAM" id="SSF50939">
    <property type="entry name" value="Sialidases"/>
    <property type="match status" value="1"/>
</dbReference>
<dbReference type="KEGG" id="sdv:BN159_6083"/>
<dbReference type="Pfam" id="PF13088">
    <property type="entry name" value="BNR_2"/>
    <property type="match status" value="1"/>
</dbReference>
<dbReference type="EMBL" id="HE971709">
    <property type="protein sequence ID" value="CCK30462.1"/>
    <property type="molecule type" value="Genomic_DNA"/>
</dbReference>
<dbReference type="OrthoDB" id="4034585at2"/>
<name>K4RB35_STRDJ</name>
<accession>K4RB35</accession>
<dbReference type="InterPro" id="IPR011040">
    <property type="entry name" value="Sialidase"/>
</dbReference>
<dbReference type="PANTHER" id="PTHR43752">
    <property type="entry name" value="BNR/ASP-BOX REPEAT FAMILY PROTEIN"/>
    <property type="match status" value="1"/>
</dbReference>
<dbReference type="eggNOG" id="ENOG5030HI7">
    <property type="taxonomic scope" value="Bacteria"/>
</dbReference>
<feature type="domain" description="Sialidase" evidence="1">
    <location>
        <begin position="84"/>
        <end position="347"/>
    </location>
</feature>
<reference evidence="2 3" key="1">
    <citation type="journal article" date="2012" name="J. Bacteriol.">
        <title>Genome sequence of the bacterium Streptomyces davawensis JCM 4913 and heterologous production of the unique antibiotic roseoflavin.</title>
        <authorList>
            <person name="Jankowitsch F."/>
            <person name="Schwarz J."/>
            <person name="Ruckert C."/>
            <person name="Gust B."/>
            <person name="Szczepanowski R."/>
            <person name="Blom J."/>
            <person name="Pelzer S."/>
            <person name="Kalinowski J."/>
            <person name="Mack M."/>
        </authorList>
    </citation>
    <scope>NUCLEOTIDE SEQUENCE [LARGE SCALE GENOMIC DNA]</scope>
    <source>
        <strain evidence="3">DSM 101723 / JCM 4913 / KCC S-0913 / 768</strain>
    </source>
</reference>
<evidence type="ECO:0000259" key="1">
    <source>
        <dbReference type="Pfam" id="PF13088"/>
    </source>
</evidence>
<dbReference type="RefSeq" id="WP_015660798.1">
    <property type="nucleotide sequence ID" value="NC_020504.1"/>
</dbReference>
<dbReference type="PATRIC" id="fig|1214101.3.peg.6166"/>
<dbReference type="InterPro" id="IPR036278">
    <property type="entry name" value="Sialidase_sf"/>
</dbReference>
<proteinExistence type="predicted"/>
<organism evidence="2 3">
    <name type="scientific">Streptomyces davaonensis (strain DSM 101723 / JCM 4913 / KCC S-0913 / 768)</name>
    <dbReference type="NCBI Taxonomy" id="1214101"/>
    <lineage>
        <taxon>Bacteria</taxon>
        <taxon>Bacillati</taxon>
        <taxon>Actinomycetota</taxon>
        <taxon>Actinomycetes</taxon>
        <taxon>Kitasatosporales</taxon>
        <taxon>Streptomycetaceae</taxon>
        <taxon>Streptomyces</taxon>
    </lineage>
</organism>
<keyword evidence="3" id="KW-1185">Reference proteome</keyword>
<dbReference type="HOGENOM" id="CLU_690611_0_0_11"/>
<sequence>MAVVTRTPRVPRTPRLTRTPRVTRKRAWTALLTALVLAVLTGLLLPGPAVAEGTSGESVAHIDAVTEGDGPRTTDIIATSADNAVVAWREGTVPGKVDQGYIRYAFTTNGGASWSHPKVLAQETSEYTWHYVILYQSGTELFAYMGRTKANSDNKNGLPIDAIVVKRSTDEGHTWQDYPVTMPLDLPDTTADEGFANLIMAGRPTKLASGKHVIPFWASNRENGVLISSDLKTWTAGGVVPDPSALKPGESQVAVSQDDPNKLVMVARSDAAYTRAATATSSDGGLTWTPFTLDNIPSYNVKVQFIKDSTGRYLSIHNTATNRDVLNYKTKRAGAAWNAGRLFANGSAADEDPDQAGTAGKGWDTYAMADEYAPGKFYVAWEFDTSRIKVNRLDISDAP</sequence>
<gene>
    <name evidence="2" type="ORF">BN159_6083</name>
</gene>
<dbReference type="CDD" id="cd15482">
    <property type="entry name" value="Sialidase_non-viral"/>
    <property type="match status" value="1"/>
</dbReference>